<evidence type="ECO:0000256" key="1">
    <source>
        <dbReference type="ARBA" id="ARBA00005224"/>
    </source>
</evidence>
<dbReference type="EnsemblMetazoa" id="G26756.2">
    <property type="protein sequence ID" value="G26756.2:cds"/>
    <property type="gene ID" value="G26756"/>
</dbReference>
<comment type="function">
    <text evidence="5">Regulatory subunit of S-adenosylmethionine synthetase 2, an enzyme that catalyzes the formation of S-adenosylmethionine from methionine and ATP. Regulates MAT2A catalytic activity by changing its kinetic properties, increasing its affinity for L-methionine. Can bind NADP (in vitro).</text>
</comment>
<feature type="domain" description="RmlD-like substrate binding" evidence="7">
    <location>
        <begin position="4"/>
        <end position="296"/>
    </location>
</feature>
<organism evidence="8 9">
    <name type="scientific">Magallana gigas</name>
    <name type="common">Pacific oyster</name>
    <name type="synonym">Crassostrea gigas</name>
    <dbReference type="NCBI Taxonomy" id="29159"/>
    <lineage>
        <taxon>Eukaryota</taxon>
        <taxon>Metazoa</taxon>
        <taxon>Spiralia</taxon>
        <taxon>Lophotrochozoa</taxon>
        <taxon>Mollusca</taxon>
        <taxon>Bivalvia</taxon>
        <taxon>Autobranchia</taxon>
        <taxon>Pteriomorphia</taxon>
        <taxon>Ostreida</taxon>
        <taxon>Ostreoidea</taxon>
        <taxon>Ostreidae</taxon>
        <taxon>Magallana</taxon>
    </lineage>
</organism>
<sequence length="299" mass="33287">MAKRVLITGASGLLGRAIYREFLKDNSWETLGLAFSRVKENLKKVDITDENQVKEVISTFKPSVIIHSAAERRPDVVENNPTGTQQLNIQATEHICQAAKSIGAWVLYISTDYVFDGTSPPYNEDAKPNPLNKYGQSKLEGEKITLGASSENSVLRVPILYGDIEYLSESAVTILFENILAGKESIASDYEIKYPTHCGDIAYTIRQLADKRLQIPEKVCGVFHWTSNEKMTKYLMSVAMASAFSLDTKNIIPDKNPSKGAPRPYDTHLSCEKMEALVSGRRTLFSDGIKSVLEPYVKK</sequence>
<dbReference type="AlphaFoldDB" id="A0A8W8L6Y6"/>
<dbReference type="PANTHER" id="PTHR10491:SF4">
    <property type="entry name" value="METHIONINE ADENOSYLTRANSFERASE 2 SUBUNIT BETA"/>
    <property type="match status" value="1"/>
</dbReference>
<dbReference type="OrthoDB" id="6235964at2759"/>
<evidence type="ECO:0000256" key="6">
    <source>
        <dbReference type="ARBA" id="ARBA00046786"/>
    </source>
</evidence>
<protein>
    <recommendedName>
        <fullName evidence="3">Methionine adenosyltransferase 2 subunit beta</fullName>
    </recommendedName>
    <alternativeName>
        <fullName evidence="4">Methionine adenosyltransferase II beta</fullName>
    </alternativeName>
</protein>
<evidence type="ECO:0000259" key="7">
    <source>
        <dbReference type="Pfam" id="PF04321"/>
    </source>
</evidence>
<dbReference type="InterPro" id="IPR029903">
    <property type="entry name" value="RmlD-like-bd"/>
</dbReference>
<dbReference type="EnsemblMetazoa" id="G26756.7">
    <property type="protein sequence ID" value="G26756.7:cds"/>
    <property type="gene ID" value="G26756"/>
</dbReference>
<reference evidence="8" key="1">
    <citation type="submission" date="2022-08" db="UniProtKB">
        <authorList>
            <consortium name="EnsemblMetazoa"/>
        </authorList>
    </citation>
    <scope>IDENTIFICATION</scope>
    <source>
        <strain evidence="8">05x7-T-G4-1.051#20</strain>
    </source>
</reference>
<dbReference type="Proteomes" id="UP000005408">
    <property type="component" value="Unassembled WGS sequence"/>
</dbReference>
<dbReference type="GO" id="GO:0006556">
    <property type="term" value="P:S-adenosylmethionine biosynthetic process"/>
    <property type="evidence" value="ECO:0007669"/>
    <property type="project" value="TreeGrafter"/>
</dbReference>
<evidence type="ECO:0000313" key="9">
    <source>
        <dbReference type="Proteomes" id="UP000005408"/>
    </source>
</evidence>
<evidence type="ECO:0000256" key="3">
    <source>
        <dbReference type="ARBA" id="ARBA00021596"/>
    </source>
</evidence>
<dbReference type="Pfam" id="PF04321">
    <property type="entry name" value="RmlD_sub_bind"/>
    <property type="match status" value="1"/>
</dbReference>
<evidence type="ECO:0000313" key="8">
    <source>
        <dbReference type="EnsemblMetazoa" id="G26756.2:cds"/>
    </source>
</evidence>
<keyword evidence="9" id="KW-1185">Reference proteome</keyword>
<dbReference type="InterPro" id="IPR036291">
    <property type="entry name" value="NAD(P)-bd_dom_sf"/>
</dbReference>
<proteinExistence type="inferred from homology"/>
<name>A0A8W8L6Y6_MAGGI</name>
<dbReference type="SUPFAM" id="SSF51735">
    <property type="entry name" value="NAD(P)-binding Rossmann-fold domains"/>
    <property type="match status" value="1"/>
</dbReference>
<dbReference type="FunFam" id="3.40.50.720:FF:000357">
    <property type="entry name" value="Methionine adenosyltransferase 2 subunit beta"/>
    <property type="match status" value="1"/>
</dbReference>
<evidence type="ECO:0000256" key="5">
    <source>
        <dbReference type="ARBA" id="ARBA00045998"/>
    </source>
</evidence>
<evidence type="ECO:0000256" key="2">
    <source>
        <dbReference type="ARBA" id="ARBA00008656"/>
    </source>
</evidence>
<comment type="pathway">
    <text evidence="1">Amino-acid biosynthesis; S-adenosyl-L-methionine biosynthesis; S-adenosyl-L-methionine from L-methionine: step 1/1.</text>
</comment>
<accession>A0A8W8L6Y6</accession>
<dbReference type="InterPro" id="IPR005913">
    <property type="entry name" value="dTDP_dehydrorham_reduct"/>
</dbReference>
<dbReference type="EnsemblMetazoa" id="G26756.1">
    <property type="protein sequence ID" value="G26756.1:cds"/>
    <property type="gene ID" value="G26756"/>
</dbReference>
<dbReference type="Gene3D" id="3.40.50.720">
    <property type="entry name" value="NAD(P)-binding Rossmann-like Domain"/>
    <property type="match status" value="1"/>
</dbReference>
<dbReference type="GO" id="GO:0048269">
    <property type="term" value="C:methionine adenosyltransferase complex"/>
    <property type="evidence" value="ECO:0007669"/>
    <property type="project" value="TreeGrafter"/>
</dbReference>
<comment type="subunit">
    <text evidence="6">Heterotrimer; composed of a catalytic MAT2A homodimer that binds one regulatory MAT2B chain. Heterohexamer; composed of a central, catalytic MAT2A homotetramer flanked on either side by a regulatory MAT2B chain. NADP binding increases the affinity for MAT2A.</text>
</comment>
<dbReference type="PANTHER" id="PTHR10491">
    <property type="entry name" value="DTDP-4-DEHYDRORHAMNOSE REDUCTASE"/>
    <property type="match status" value="1"/>
</dbReference>
<comment type="similarity">
    <text evidence="2">Belongs to the dTDP-4-dehydrorhamnose reductase family. MAT2B subfamily.</text>
</comment>
<evidence type="ECO:0000256" key="4">
    <source>
        <dbReference type="ARBA" id="ARBA00029977"/>
    </source>
</evidence>
<dbReference type="OMA" id="IRTAWVY"/>
<dbReference type="GO" id="GO:0048270">
    <property type="term" value="F:methionine adenosyltransferase regulator activity"/>
    <property type="evidence" value="ECO:0007669"/>
    <property type="project" value="TreeGrafter"/>
</dbReference>
<dbReference type="CDD" id="cd05254">
    <property type="entry name" value="dTDP_HR_like_SDR_e"/>
    <property type="match status" value="1"/>
</dbReference>